<evidence type="ECO:0000313" key="2">
    <source>
        <dbReference type="Proteomes" id="UP000592780"/>
    </source>
</evidence>
<proteinExistence type="predicted"/>
<dbReference type="OrthoDB" id="6230307at2"/>
<keyword evidence="2" id="KW-1185">Reference proteome</keyword>
<name>A0A7W8VAB2_PARAM</name>
<comment type="caution">
    <text evidence="1">The sequence shown here is derived from an EMBL/GenBank/DDBJ whole genome shotgun (WGS) entry which is preliminary data.</text>
</comment>
<dbReference type="RefSeq" id="WP_018432840.1">
    <property type="nucleotide sequence ID" value="NZ_JACHDD010000015.1"/>
</dbReference>
<organism evidence="1 2">
    <name type="scientific">Paraburkholderia atlantica</name>
    <dbReference type="NCBI Taxonomy" id="2654982"/>
    <lineage>
        <taxon>Bacteria</taxon>
        <taxon>Pseudomonadati</taxon>
        <taxon>Pseudomonadota</taxon>
        <taxon>Betaproteobacteria</taxon>
        <taxon>Burkholderiales</taxon>
        <taxon>Burkholderiaceae</taxon>
        <taxon>Paraburkholderia</taxon>
    </lineage>
</organism>
<dbReference type="AlphaFoldDB" id="A0A7W8VAB2"/>
<dbReference type="EMBL" id="JACHDD010000015">
    <property type="protein sequence ID" value="MBB5428832.1"/>
    <property type="molecule type" value="Genomic_DNA"/>
</dbReference>
<dbReference type="Proteomes" id="UP000592780">
    <property type="component" value="Unassembled WGS sequence"/>
</dbReference>
<gene>
    <name evidence="1" type="ORF">HDG40_007027</name>
</gene>
<accession>A0A7W8VAB2</accession>
<sequence>MGGPFLPMRAWIRYCKSRIVPRELRNVTASQSARKWFISILTRPEIERHVPQATSALGIDVRIKRFATFSDGLHLQALNSFRQLEERRARPAQR</sequence>
<reference evidence="1 2" key="1">
    <citation type="submission" date="2020-08" db="EMBL/GenBank/DDBJ databases">
        <title>Genomic Encyclopedia of Type Strains, Phase IV (KMG-V): Genome sequencing to study the core and pangenomes of soil and plant-associated prokaryotes.</title>
        <authorList>
            <person name="Whitman W."/>
        </authorList>
    </citation>
    <scope>NUCLEOTIDE SEQUENCE [LARGE SCALE GENOMIC DNA]</scope>
    <source>
        <strain evidence="1 2">JPY158</strain>
    </source>
</reference>
<evidence type="ECO:0000313" key="1">
    <source>
        <dbReference type="EMBL" id="MBB5428832.1"/>
    </source>
</evidence>
<protein>
    <submittedName>
        <fullName evidence="1">Putative transposase</fullName>
    </submittedName>
</protein>